<evidence type="ECO:0000313" key="5">
    <source>
        <dbReference type="Proteomes" id="UP000605259"/>
    </source>
</evidence>
<dbReference type="AlphaFoldDB" id="A0A917AWB5"/>
<gene>
    <name evidence="4" type="ORF">GCM10007140_28940</name>
</gene>
<proteinExistence type="predicted"/>
<dbReference type="InterPro" id="IPR025120">
    <property type="entry name" value="DUF4047"/>
</dbReference>
<name>A0A917AWB5_9BACI</name>
<feature type="chain" id="PRO_5038591493" description="DUF4047 domain-containing protein" evidence="2">
    <location>
        <begin position="38"/>
        <end position="286"/>
    </location>
</feature>
<reference evidence="4" key="2">
    <citation type="submission" date="2020-09" db="EMBL/GenBank/DDBJ databases">
        <authorList>
            <person name="Sun Q."/>
            <person name="Zhou Y."/>
        </authorList>
    </citation>
    <scope>NUCLEOTIDE SEQUENCE</scope>
    <source>
        <strain evidence="4">CGMCC 1.12698</strain>
    </source>
</reference>
<keyword evidence="5" id="KW-1185">Reference proteome</keyword>
<protein>
    <recommendedName>
        <fullName evidence="3">DUF4047 domain-containing protein</fullName>
    </recommendedName>
</protein>
<dbReference type="Pfam" id="PF13256">
    <property type="entry name" value="DUF4047"/>
    <property type="match status" value="1"/>
</dbReference>
<feature type="compositionally biased region" description="Basic and acidic residues" evidence="1">
    <location>
        <begin position="270"/>
        <end position="286"/>
    </location>
</feature>
<reference evidence="4" key="1">
    <citation type="journal article" date="2014" name="Int. J. Syst. Evol. Microbiol.">
        <title>Complete genome sequence of Corynebacterium casei LMG S-19264T (=DSM 44701T), isolated from a smear-ripened cheese.</title>
        <authorList>
            <consortium name="US DOE Joint Genome Institute (JGI-PGF)"/>
            <person name="Walter F."/>
            <person name="Albersmeier A."/>
            <person name="Kalinowski J."/>
            <person name="Ruckert C."/>
        </authorList>
    </citation>
    <scope>NUCLEOTIDE SEQUENCE</scope>
    <source>
        <strain evidence="4">CGMCC 1.12698</strain>
    </source>
</reference>
<feature type="domain" description="DUF4047" evidence="3">
    <location>
        <begin position="40"/>
        <end position="130"/>
    </location>
</feature>
<comment type="caution">
    <text evidence="4">The sequence shown here is derived from an EMBL/GenBank/DDBJ whole genome shotgun (WGS) entry which is preliminary data.</text>
</comment>
<evidence type="ECO:0000313" key="4">
    <source>
        <dbReference type="EMBL" id="GGE77477.1"/>
    </source>
</evidence>
<dbReference type="Proteomes" id="UP000605259">
    <property type="component" value="Unassembled WGS sequence"/>
</dbReference>
<accession>A0A917AWB5</accession>
<dbReference type="EMBL" id="BMFK01000002">
    <property type="protein sequence ID" value="GGE77477.1"/>
    <property type="molecule type" value="Genomic_DNA"/>
</dbReference>
<dbReference type="RefSeq" id="WP_188389181.1">
    <property type="nucleotide sequence ID" value="NZ_BMFK01000002.1"/>
</dbReference>
<feature type="signal peptide" evidence="2">
    <location>
        <begin position="1"/>
        <end position="37"/>
    </location>
</feature>
<evidence type="ECO:0000259" key="3">
    <source>
        <dbReference type="Pfam" id="PF13256"/>
    </source>
</evidence>
<evidence type="ECO:0000256" key="2">
    <source>
        <dbReference type="SAM" id="SignalP"/>
    </source>
</evidence>
<keyword evidence="2" id="KW-0732">Signal</keyword>
<organism evidence="4 5">
    <name type="scientific">Priestia taiwanensis</name>
    <dbReference type="NCBI Taxonomy" id="1347902"/>
    <lineage>
        <taxon>Bacteria</taxon>
        <taxon>Bacillati</taxon>
        <taxon>Bacillota</taxon>
        <taxon>Bacilli</taxon>
        <taxon>Bacillales</taxon>
        <taxon>Bacillaceae</taxon>
        <taxon>Priestia</taxon>
    </lineage>
</organism>
<sequence>MRRTRKSKMKKMERKKNPIHTKFVVGSLCCLTLYVSAQVVTPTEAKFTSTKQVDGVFTTAFVFPKTISTMIDQAKVLQTEIDSYITAESFSTLEQGEKVLAALESKRNSFLSAREGLDNLLKEIQTHSNEAVNRVQVISLQLSLYDEEDVRAVAIKENYDRALQVQEYVEVGYTEISTINSSTKLISDFDSLVANLKATIQQMRDAEEKARLEKSKKEEKEKQEAEEEKGKSAQAEKDKAAQEKQDNKDKQEPTEQPATPPTINPAPVETPKEDTSQEEPVEKTNK</sequence>
<evidence type="ECO:0000256" key="1">
    <source>
        <dbReference type="SAM" id="MobiDB-lite"/>
    </source>
</evidence>
<feature type="compositionally biased region" description="Basic and acidic residues" evidence="1">
    <location>
        <begin position="207"/>
        <end position="253"/>
    </location>
</feature>
<feature type="region of interest" description="Disordered" evidence="1">
    <location>
        <begin position="207"/>
        <end position="286"/>
    </location>
</feature>